<feature type="domain" description="PDEase" evidence="7">
    <location>
        <begin position="369"/>
        <end position="506"/>
    </location>
</feature>
<dbReference type="PANTHER" id="PTHR11347">
    <property type="entry name" value="CYCLIC NUCLEOTIDE PHOSPHODIESTERASE"/>
    <property type="match status" value="1"/>
</dbReference>
<feature type="compositionally biased region" description="Gly residues" evidence="6">
    <location>
        <begin position="37"/>
        <end position="49"/>
    </location>
</feature>
<dbReference type="Proteomes" id="UP000722791">
    <property type="component" value="Unassembled WGS sequence"/>
</dbReference>
<evidence type="ECO:0000313" key="8">
    <source>
        <dbReference type="EMBL" id="GIM02174.1"/>
    </source>
</evidence>
<evidence type="ECO:0000256" key="6">
    <source>
        <dbReference type="SAM" id="MobiDB-lite"/>
    </source>
</evidence>
<dbReference type="EMBL" id="BNCQ01000011">
    <property type="protein sequence ID" value="GIM02174.1"/>
    <property type="molecule type" value="Genomic_DNA"/>
</dbReference>
<dbReference type="GO" id="GO:0007165">
    <property type="term" value="P:signal transduction"/>
    <property type="evidence" value="ECO:0007669"/>
    <property type="project" value="InterPro"/>
</dbReference>
<dbReference type="InterPro" id="IPR023174">
    <property type="entry name" value="PDEase_CS"/>
</dbReference>
<feature type="compositionally biased region" description="Low complexity" evidence="6">
    <location>
        <begin position="22"/>
        <end position="36"/>
    </location>
</feature>
<dbReference type="PROSITE" id="PS00126">
    <property type="entry name" value="PDEASE_I_1"/>
    <property type="match status" value="1"/>
</dbReference>
<dbReference type="GO" id="GO:0046872">
    <property type="term" value="F:metal ion binding"/>
    <property type="evidence" value="ECO:0007669"/>
    <property type="project" value="UniProtKB-KW"/>
</dbReference>
<feature type="active site" description="Proton donor" evidence="3">
    <location>
        <position position="445"/>
    </location>
</feature>
<name>A0A8J4G8N8_9CHLO</name>
<dbReference type="CDD" id="cd00077">
    <property type="entry name" value="HDc"/>
    <property type="match status" value="1"/>
</dbReference>
<accession>A0A8J4G8N8</accession>
<dbReference type="Gene3D" id="1.10.1300.10">
    <property type="entry name" value="3'5'-cyclic nucleotide phosphodiesterase, catalytic domain"/>
    <property type="match status" value="1"/>
</dbReference>
<evidence type="ECO:0000256" key="5">
    <source>
        <dbReference type="RuleBase" id="RU363067"/>
    </source>
</evidence>
<dbReference type="AlphaFoldDB" id="A0A8J4G8N8"/>
<dbReference type="EC" id="3.1.4.-" evidence="5"/>
<evidence type="ECO:0000256" key="3">
    <source>
        <dbReference type="PIRSR" id="PIRSR623088-1"/>
    </source>
</evidence>
<feature type="region of interest" description="Disordered" evidence="6">
    <location>
        <begin position="88"/>
        <end position="185"/>
    </location>
</feature>
<evidence type="ECO:0000313" key="9">
    <source>
        <dbReference type="Proteomes" id="UP000722791"/>
    </source>
</evidence>
<feature type="binding site" evidence="4">
    <location>
        <position position="486"/>
    </location>
    <ligand>
        <name>Zn(2+)</name>
        <dbReference type="ChEBI" id="CHEBI:29105"/>
        <label>1</label>
    </ligand>
</feature>
<protein>
    <recommendedName>
        <fullName evidence="5">Phosphodiesterase</fullName>
        <ecNumber evidence="5">3.1.4.-</ecNumber>
    </recommendedName>
</protein>
<gene>
    <name evidence="8" type="ORF">Vretimale_7084</name>
</gene>
<comment type="cofactor">
    <cofactor evidence="5">
        <name>a divalent metal cation</name>
        <dbReference type="ChEBI" id="CHEBI:60240"/>
    </cofactor>
    <text evidence="5">Binds 2 divalent metal cations per subunit. Site 1 may preferentially bind zinc ions, while site 2 has a preference for magnesium and/or manganese ions.</text>
</comment>
<feature type="binding site" evidence="4">
    <location>
        <position position="487"/>
    </location>
    <ligand>
        <name>Zn(2+)</name>
        <dbReference type="ChEBI" id="CHEBI:29105"/>
        <label>2</label>
    </ligand>
</feature>
<dbReference type="InterPro" id="IPR036971">
    <property type="entry name" value="PDEase_catalytic_dom_sf"/>
</dbReference>
<dbReference type="PROSITE" id="PS51845">
    <property type="entry name" value="PDEASE_I_2"/>
    <property type="match status" value="1"/>
</dbReference>
<dbReference type="PRINTS" id="PR00387">
    <property type="entry name" value="PDIESTERASE1"/>
</dbReference>
<keyword evidence="1 4" id="KW-0479">Metal-binding</keyword>
<evidence type="ECO:0000259" key="7">
    <source>
        <dbReference type="PROSITE" id="PS51845"/>
    </source>
</evidence>
<evidence type="ECO:0000256" key="2">
    <source>
        <dbReference type="ARBA" id="ARBA00022801"/>
    </source>
</evidence>
<feature type="compositionally biased region" description="Low complexity" evidence="6">
    <location>
        <begin position="97"/>
        <end position="113"/>
    </location>
</feature>
<dbReference type="InterPro" id="IPR003607">
    <property type="entry name" value="HD/PDEase_dom"/>
</dbReference>
<feature type="compositionally biased region" description="Low complexity" evidence="6">
    <location>
        <begin position="160"/>
        <end position="174"/>
    </location>
</feature>
<feature type="binding site" evidence="4">
    <location>
        <position position="449"/>
    </location>
    <ligand>
        <name>Zn(2+)</name>
        <dbReference type="ChEBI" id="CHEBI:29105"/>
        <label>1</label>
    </ligand>
</feature>
<evidence type="ECO:0000256" key="1">
    <source>
        <dbReference type="ARBA" id="ARBA00022723"/>
    </source>
</evidence>
<dbReference type="GO" id="GO:0004114">
    <property type="term" value="F:3',5'-cyclic-nucleotide phosphodiesterase activity"/>
    <property type="evidence" value="ECO:0007669"/>
    <property type="project" value="InterPro"/>
</dbReference>
<feature type="binding site" evidence="4">
    <location>
        <position position="487"/>
    </location>
    <ligand>
        <name>Zn(2+)</name>
        <dbReference type="ChEBI" id="CHEBI:29105"/>
        <label>1</label>
    </ligand>
</feature>
<feature type="compositionally biased region" description="Polar residues" evidence="6">
    <location>
        <begin position="138"/>
        <end position="153"/>
    </location>
</feature>
<dbReference type="Pfam" id="PF00233">
    <property type="entry name" value="PDEase_I"/>
    <property type="match status" value="1"/>
</dbReference>
<comment type="similarity">
    <text evidence="5">Belongs to the cyclic nucleotide phosphodiesterase family.</text>
</comment>
<dbReference type="InterPro" id="IPR023088">
    <property type="entry name" value="PDEase"/>
</dbReference>
<comment type="caution">
    <text evidence="8">The sequence shown here is derived from an EMBL/GenBank/DDBJ whole genome shotgun (WGS) entry which is preliminary data.</text>
</comment>
<dbReference type="InterPro" id="IPR002073">
    <property type="entry name" value="PDEase_catalytic_dom"/>
</dbReference>
<dbReference type="SUPFAM" id="SSF109604">
    <property type="entry name" value="HD-domain/PDEase-like"/>
    <property type="match status" value="1"/>
</dbReference>
<evidence type="ECO:0000256" key="4">
    <source>
        <dbReference type="PIRSR" id="PIRSR623088-3"/>
    </source>
</evidence>
<sequence>HGNDSNRRGASHLSVARSFIAGSSDTLGSASASGTGASLGGRGRDGVGLGVAASDNSRKSGASDGMGVMQRAGPECVTSAMTRVPTFISVDTGTPHGDSPPSSSQSPEQQQEDGPQRPANSHHHDHHQQQQQQQYHQSLNFQPGNPTSLSPQHLPQLYIPRVGVSSRGSPSSHHPNVSSTPVSPAGRALMRLGSSLRSAAAAAATVTISRRRSSVGPGCIGGGGGGGGGSLTQILALSHHESTSDPACRQIGVEVGGGDGGMVSGASLAPVDCAAVAAAIDVAAAGRANASWARGDVVGVGFGNRSGIDCNGVGDEGGGSCTVVGGLTPAAVTEAAVDCAADVPTARQTLEPQHLGAGLPSAPPLLPPPPRPIVEEVERLLAGCNSWQFDTWGLHEASRGHALSALGFFLVQREGLLERLRMEPLTLARLLRTLESGYRITNPYHNAAHAADVLHTLHVVLHGSRLTEHYLDSLGLMAAYFAAMIHDYGHPGLTNDFLVASSHPWP</sequence>
<keyword evidence="2 5" id="KW-0378">Hydrolase</keyword>
<feature type="non-terminal residue" evidence="8">
    <location>
        <position position="1"/>
    </location>
</feature>
<proteinExistence type="inferred from homology"/>
<reference evidence="8" key="1">
    <citation type="journal article" date="2021" name="Proc. Natl. Acad. Sci. U.S.A.">
        <title>Three genomes in the algal genus Volvox reveal the fate of a haploid sex-determining region after a transition to homothallism.</title>
        <authorList>
            <person name="Yamamoto K."/>
            <person name="Hamaji T."/>
            <person name="Kawai-Toyooka H."/>
            <person name="Matsuzaki R."/>
            <person name="Takahashi F."/>
            <person name="Nishimura Y."/>
            <person name="Kawachi M."/>
            <person name="Noguchi H."/>
            <person name="Minakuchi Y."/>
            <person name="Umen J.G."/>
            <person name="Toyoda A."/>
            <person name="Nozaki H."/>
        </authorList>
    </citation>
    <scope>NUCLEOTIDE SEQUENCE</scope>
    <source>
        <strain evidence="8">NIES-3785</strain>
    </source>
</reference>
<organism evidence="8 9">
    <name type="scientific">Volvox reticuliferus</name>
    <dbReference type="NCBI Taxonomy" id="1737510"/>
    <lineage>
        <taxon>Eukaryota</taxon>
        <taxon>Viridiplantae</taxon>
        <taxon>Chlorophyta</taxon>
        <taxon>core chlorophytes</taxon>
        <taxon>Chlorophyceae</taxon>
        <taxon>CS clade</taxon>
        <taxon>Chlamydomonadales</taxon>
        <taxon>Volvocaceae</taxon>
        <taxon>Volvox</taxon>
    </lineage>
</organism>
<feature type="region of interest" description="Disordered" evidence="6">
    <location>
        <begin position="22"/>
        <end position="69"/>
    </location>
</feature>